<evidence type="ECO:0000259" key="3">
    <source>
        <dbReference type="Pfam" id="PF20237"/>
    </source>
</evidence>
<dbReference type="PANTHER" id="PTHR34502">
    <property type="entry name" value="DUF6594 DOMAIN-CONTAINING PROTEIN-RELATED"/>
    <property type="match status" value="1"/>
</dbReference>
<evidence type="ECO:0000256" key="2">
    <source>
        <dbReference type="SAM" id="Phobius"/>
    </source>
</evidence>
<evidence type="ECO:0000313" key="4">
    <source>
        <dbReference type="EMBL" id="KAG4410583.1"/>
    </source>
</evidence>
<reference evidence="4" key="1">
    <citation type="submission" date="2021-02" db="EMBL/GenBank/DDBJ databases">
        <title>Genome sequence Cadophora malorum strain M34.</title>
        <authorList>
            <person name="Stefanovic E."/>
            <person name="Vu D."/>
            <person name="Scully C."/>
            <person name="Dijksterhuis J."/>
            <person name="Roader J."/>
            <person name="Houbraken J."/>
        </authorList>
    </citation>
    <scope>NUCLEOTIDE SEQUENCE</scope>
    <source>
        <strain evidence="4">M34</strain>
    </source>
</reference>
<keyword evidence="2" id="KW-0472">Membrane</keyword>
<feature type="transmembrane region" description="Helical" evidence="2">
    <location>
        <begin position="222"/>
        <end position="245"/>
    </location>
</feature>
<keyword evidence="5" id="KW-1185">Reference proteome</keyword>
<sequence>MAEVQIDIENARDKDEYLQGFSDFAHYIASDYSLSIYRKFAVLGSRNLLYLQTELQELEINLEDIDLEDKRIIAESSDAEKRIETEAAARSWEESREQAEDAIERQRKKVEIVYKIRELMKEYGNAAEEAVLRRNEVLKLEKPEKGPFNAFKSWFRAKRPLWGSGFRTLHNEEYMISLGTQIEPDRMSSFIHRCLGYRLRVERKTPKSWGQMYYYPVQRVNSIVVVLSMLYSASLLVGAIMALYFVKPIGFRLGIVGVFTLLFAASIALLTRARRVEVYGTTAA</sequence>
<keyword evidence="2" id="KW-0812">Transmembrane</keyword>
<dbReference type="AlphaFoldDB" id="A0A8H7T1J7"/>
<dbReference type="PANTHER" id="PTHR34502:SF4">
    <property type="entry name" value="DUF6594 DOMAIN-CONTAINING PROTEIN"/>
    <property type="match status" value="1"/>
</dbReference>
<dbReference type="OrthoDB" id="3533814at2759"/>
<feature type="domain" description="DUF6594" evidence="3">
    <location>
        <begin position="23"/>
        <end position="284"/>
    </location>
</feature>
<protein>
    <recommendedName>
        <fullName evidence="3">DUF6594 domain-containing protein</fullName>
    </recommendedName>
</protein>
<dbReference type="Pfam" id="PF20237">
    <property type="entry name" value="DUF6594"/>
    <property type="match status" value="1"/>
</dbReference>
<keyword evidence="2" id="KW-1133">Transmembrane helix</keyword>
<dbReference type="Proteomes" id="UP000664132">
    <property type="component" value="Unassembled WGS sequence"/>
</dbReference>
<feature type="transmembrane region" description="Helical" evidence="2">
    <location>
        <begin position="251"/>
        <end position="270"/>
    </location>
</feature>
<comment type="caution">
    <text evidence="4">The sequence shown here is derived from an EMBL/GenBank/DDBJ whole genome shotgun (WGS) entry which is preliminary data.</text>
</comment>
<dbReference type="InterPro" id="IPR046529">
    <property type="entry name" value="DUF6594"/>
</dbReference>
<evidence type="ECO:0000313" key="5">
    <source>
        <dbReference type="Proteomes" id="UP000664132"/>
    </source>
</evidence>
<name>A0A8H7T1J7_9HELO</name>
<keyword evidence="1" id="KW-0175">Coiled coil</keyword>
<organism evidence="4 5">
    <name type="scientific">Cadophora malorum</name>
    <dbReference type="NCBI Taxonomy" id="108018"/>
    <lineage>
        <taxon>Eukaryota</taxon>
        <taxon>Fungi</taxon>
        <taxon>Dikarya</taxon>
        <taxon>Ascomycota</taxon>
        <taxon>Pezizomycotina</taxon>
        <taxon>Leotiomycetes</taxon>
        <taxon>Helotiales</taxon>
        <taxon>Ploettnerulaceae</taxon>
        <taxon>Cadophora</taxon>
    </lineage>
</organism>
<evidence type="ECO:0000256" key="1">
    <source>
        <dbReference type="SAM" id="Coils"/>
    </source>
</evidence>
<gene>
    <name evidence="4" type="ORF">IFR04_016282</name>
</gene>
<dbReference type="EMBL" id="JAFJYH010000657">
    <property type="protein sequence ID" value="KAG4410583.1"/>
    <property type="molecule type" value="Genomic_DNA"/>
</dbReference>
<accession>A0A8H7T1J7</accession>
<feature type="coiled-coil region" evidence="1">
    <location>
        <begin position="48"/>
        <end position="109"/>
    </location>
</feature>
<proteinExistence type="predicted"/>